<accession>A0A3P1T6C3</accession>
<dbReference type="Pfam" id="PF03703">
    <property type="entry name" value="bPH_2"/>
    <property type="match status" value="1"/>
</dbReference>
<evidence type="ECO:0000313" key="4">
    <source>
        <dbReference type="Proteomes" id="UP000280819"/>
    </source>
</evidence>
<dbReference type="PANTHER" id="PTHR34473">
    <property type="entry name" value="UPF0699 TRANSMEMBRANE PROTEIN YDBS"/>
    <property type="match status" value="1"/>
</dbReference>
<protein>
    <recommendedName>
        <fullName evidence="2">YdbS-like PH domain-containing protein</fullName>
    </recommendedName>
</protein>
<dbReference type="OrthoDB" id="7364633at2"/>
<dbReference type="AlphaFoldDB" id="A0A3P1T6C3"/>
<comment type="caution">
    <text evidence="3">The sequence shown here is derived from an EMBL/GenBank/DDBJ whole genome shotgun (WGS) entry which is preliminary data.</text>
</comment>
<feature type="domain" description="YdbS-like PH" evidence="2">
    <location>
        <begin position="83"/>
        <end position="139"/>
    </location>
</feature>
<evidence type="ECO:0000256" key="1">
    <source>
        <dbReference type="SAM" id="Phobius"/>
    </source>
</evidence>
<evidence type="ECO:0000259" key="2">
    <source>
        <dbReference type="Pfam" id="PF03703"/>
    </source>
</evidence>
<gene>
    <name evidence="3" type="ORF">EII34_08325</name>
</gene>
<feature type="transmembrane region" description="Helical" evidence="1">
    <location>
        <begin position="30"/>
        <end position="52"/>
    </location>
</feature>
<dbReference type="Proteomes" id="UP000280819">
    <property type="component" value="Unassembled WGS sequence"/>
</dbReference>
<organism evidence="3 4">
    <name type="scientific">Arachnia propionica</name>
    <dbReference type="NCBI Taxonomy" id="1750"/>
    <lineage>
        <taxon>Bacteria</taxon>
        <taxon>Bacillati</taxon>
        <taxon>Actinomycetota</taxon>
        <taxon>Actinomycetes</taxon>
        <taxon>Propionibacteriales</taxon>
        <taxon>Propionibacteriaceae</taxon>
        <taxon>Arachnia</taxon>
    </lineage>
</organism>
<sequence length="166" mass="18099">MVGTQRTGGAAMEAVDGAGLRRLPAAVRGYWVVTHLVWIAVVAVVGLGVVLGLDWSRWWLLVPAGIVVVLCLDLLLIPLRHAHHGYRVNAREVFITRGRLIRHSVTVATPKILNAEVSEGPIQRRFGLATVTVNQVVGDHGIGPIRPEEAEHLRLEILAAAEREEP</sequence>
<dbReference type="EMBL" id="RQZG01000008">
    <property type="protein sequence ID" value="RRD04924.1"/>
    <property type="molecule type" value="Genomic_DNA"/>
</dbReference>
<feature type="transmembrane region" description="Helical" evidence="1">
    <location>
        <begin position="58"/>
        <end position="77"/>
    </location>
</feature>
<keyword evidence="1" id="KW-0472">Membrane</keyword>
<evidence type="ECO:0000313" key="3">
    <source>
        <dbReference type="EMBL" id="RRD04924.1"/>
    </source>
</evidence>
<keyword evidence="1" id="KW-0812">Transmembrane</keyword>
<dbReference type="PANTHER" id="PTHR34473:SF2">
    <property type="entry name" value="UPF0699 TRANSMEMBRANE PROTEIN YDBT"/>
    <property type="match status" value="1"/>
</dbReference>
<name>A0A3P1T6C3_9ACTN</name>
<dbReference type="InterPro" id="IPR005182">
    <property type="entry name" value="YdbS-like_PH"/>
</dbReference>
<reference evidence="3 4" key="1">
    <citation type="submission" date="2018-11" db="EMBL/GenBank/DDBJ databases">
        <title>Genomes From Bacteria Associated with the Canine Oral Cavity: a Test Case for Automated Genome-Based Taxonomic Assignment.</title>
        <authorList>
            <person name="Coil D.A."/>
            <person name="Jospin G."/>
            <person name="Darling A.E."/>
            <person name="Wallis C."/>
            <person name="Davis I.J."/>
            <person name="Harris S."/>
            <person name="Eisen J.A."/>
            <person name="Holcombe L.J."/>
            <person name="O'Flynn C."/>
        </authorList>
    </citation>
    <scope>NUCLEOTIDE SEQUENCE [LARGE SCALE GENOMIC DNA]</scope>
    <source>
        <strain evidence="3 4">OH887_COT-365</strain>
    </source>
</reference>
<keyword evidence="1" id="KW-1133">Transmembrane helix</keyword>
<proteinExistence type="predicted"/>